<keyword evidence="1" id="KW-0472">Membrane</keyword>
<feature type="transmembrane region" description="Helical" evidence="1">
    <location>
        <begin position="54"/>
        <end position="74"/>
    </location>
</feature>
<dbReference type="RefSeq" id="WP_220641103.1">
    <property type="nucleotide sequence ID" value="NZ_CP080429.1"/>
</dbReference>
<evidence type="ECO:0000313" key="2">
    <source>
        <dbReference type="EMBL" id="QYJ68764.1"/>
    </source>
</evidence>
<name>A0ABX8V7E1_9FLAO</name>
<keyword evidence="1" id="KW-1133">Transmembrane helix</keyword>
<sequence>MNNILGKIVKLLIGFPLYVLANNIIANLGSLILFQYCYFYIYGVSCTGGFNTKSAVITFIVVVFKLLIIALYNYTKKGSFLFYYLIFDVIISVVLLLDYLFGTLWIAYFYSNRHMINLSKYLFGNYALVIIQSVIVLLVLLNKKGILKRKHITD</sequence>
<feature type="transmembrane region" description="Helical" evidence="1">
    <location>
        <begin position="12"/>
        <end position="42"/>
    </location>
</feature>
<keyword evidence="1" id="KW-0812">Transmembrane</keyword>
<dbReference type="EMBL" id="CP080429">
    <property type="protein sequence ID" value="QYJ68764.1"/>
    <property type="molecule type" value="Genomic_DNA"/>
</dbReference>
<feature type="transmembrane region" description="Helical" evidence="1">
    <location>
        <begin position="81"/>
        <end position="110"/>
    </location>
</feature>
<evidence type="ECO:0000313" key="3">
    <source>
        <dbReference type="Proteomes" id="UP000825381"/>
    </source>
</evidence>
<proteinExistence type="predicted"/>
<reference evidence="2 3" key="1">
    <citation type="submission" date="2021-07" db="EMBL/GenBank/DDBJ databases">
        <title>Flavobacterium WSW3-B6 sp.nov, isolated from seaweed.</title>
        <authorList>
            <person name="Muhammad N."/>
            <person name="Ho H."/>
            <person name="Lee Y.-J."/>
            <person name="Nguyen T."/>
            <person name="Ho J."/>
            <person name="Kim S.-G."/>
        </authorList>
    </citation>
    <scope>NUCLEOTIDE SEQUENCE [LARGE SCALE GENOMIC DNA]</scope>
    <source>
        <strain evidence="2 3">WSW3-B6</strain>
    </source>
</reference>
<accession>A0ABX8V7E1</accession>
<dbReference type="Proteomes" id="UP000825381">
    <property type="component" value="Chromosome"/>
</dbReference>
<evidence type="ECO:0000256" key="1">
    <source>
        <dbReference type="SAM" id="Phobius"/>
    </source>
</evidence>
<keyword evidence="3" id="KW-1185">Reference proteome</keyword>
<gene>
    <name evidence="2" type="ORF">K1I41_02470</name>
</gene>
<feature type="transmembrane region" description="Helical" evidence="1">
    <location>
        <begin position="122"/>
        <end position="141"/>
    </location>
</feature>
<protein>
    <submittedName>
        <fullName evidence="2">Uncharacterized protein</fullName>
    </submittedName>
</protein>
<organism evidence="2 3">
    <name type="scientific">Flavobacterium litorale</name>
    <dbReference type="NCBI Taxonomy" id="2856519"/>
    <lineage>
        <taxon>Bacteria</taxon>
        <taxon>Pseudomonadati</taxon>
        <taxon>Bacteroidota</taxon>
        <taxon>Flavobacteriia</taxon>
        <taxon>Flavobacteriales</taxon>
        <taxon>Flavobacteriaceae</taxon>
        <taxon>Flavobacterium</taxon>
    </lineage>
</organism>